<dbReference type="SUPFAM" id="SSF47226">
    <property type="entry name" value="Histidine-containing phosphotransfer domain, HPT domain"/>
    <property type="match status" value="1"/>
</dbReference>
<dbReference type="InterPro" id="IPR008207">
    <property type="entry name" value="Sig_transdc_His_kin_Hpt_dom"/>
</dbReference>
<dbReference type="Pfam" id="PF01627">
    <property type="entry name" value="Hpt"/>
    <property type="match status" value="1"/>
</dbReference>
<feature type="domain" description="HPt" evidence="6">
    <location>
        <begin position="376"/>
        <end position="467"/>
    </location>
</feature>
<dbReference type="InterPro" id="IPR011006">
    <property type="entry name" value="CheY-like_superfamily"/>
</dbReference>
<evidence type="ECO:0000256" key="2">
    <source>
        <dbReference type="ARBA" id="ARBA00023012"/>
    </source>
</evidence>
<comment type="caution">
    <text evidence="7">The sequence shown here is derived from an EMBL/GenBank/DDBJ whole genome shotgun (WGS) entry which is preliminary data.</text>
</comment>
<dbReference type="GO" id="GO:0005524">
    <property type="term" value="F:ATP binding"/>
    <property type="evidence" value="ECO:0007669"/>
    <property type="project" value="UniProtKB-KW"/>
</dbReference>
<name>A0A973A8Y0_9GAMM</name>
<dbReference type="SUPFAM" id="SSF52172">
    <property type="entry name" value="CheY-like"/>
    <property type="match status" value="1"/>
</dbReference>
<feature type="modified residue" description="4-aspartylphosphate" evidence="4">
    <location>
        <position position="265"/>
    </location>
</feature>
<dbReference type="InterPro" id="IPR036641">
    <property type="entry name" value="HPT_dom_sf"/>
</dbReference>
<keyword evidence="2" id="KW-0902">Two-component regulatory system</keyword>
<dbReference type="PROSITE" id="PS50894">
    <property type="entry name" value="HPT"/>
    <property type="match status" value="1"/>
</dbReference>
<organism evidence="7 8">
    <name type="scientific">SAR86 cluster bacterium</name>
    <dbReference type="NCBI Taxonomy" id="2030880"/>
    <lineage>
        <taxon>Bacteria</taxon>
        <taxon>Pseudomonadati</taxon>
        <taxon>Pseudomonadota</taxon>
        <taxon>Gammaproteobacteria</taxon>
        <taxon>SAR86 cluster</taxon>
    </lineage>
</organism>
<dbReference type="GO" id="GO:0005886">
    <property type="term" value="C:plasma membrane"/>
    <property type="evidence" value="ECO:0007669"/>
    <property type="project" value="UniProtKB-SubCell"/>
</dbReference>
<dbReference type="PANTHER" id="PTHR45339">
    <property type="entry name" value="HYBRID SIGNAL TRANSDUCTION HISTIDINE KINASE J"/>
    <property type="match status" value="1"/>
</dbReference>
<dbReference type="EMBL" id="JABMOJ010000364">
    <property type="protein sequence ID" value="NQV65640.1"/>
    <property type="molecule type" value="Genomic_DNA"/>
</dbReference>
<feature type="domain" description="Response regulatory" evidence="5">
    <location>
        <begin position="216"/>
        <end position="335"/>
    </location>
</feature>
<evidence type="ECO:0000313" key="8">
    <source>
        <dbReference type="Proteomes" id="UP000754644"/>
    </source>
</evidence>
<dbReference type="GO" id="GO:0000160">
    <property type="term" value="P:phosphorelay signal transduction system"/>
    <property type="evidence" value="ECO:0007669"/>
    <property type="project" value="UniProtKB-KW"/>
</dbReference>
<dbReference type="PANTHER" id="PTHR45339:SF3">
    <property type="entry name" value="HISTIDINE KINASE"/>
    <property type="match status" value="1"/>
</dbReference>
<protein>
    <submittedName>
        <fullName evidence="7">Response regulator</fullName>
    </submittedName>
</protein>
<dbReference type="Gene3D" id="3.40.50.2300">
    <property type="match status" value="1"/>
</dbReference>
<dbReference type="SMART" id="SM00448">
    <property type="entry name" value="REC"/>
    <property type="match status" value="1"/>
</dbReference>
<reference evidence="7" key="1">
    <citation type="submission" date="2020-05" db="EMBL/GenBank/DDBJ databases">
        <title>Sulfur intermediates as new biogeochemical hubs in an aquatic model microbial ecosystem.</title>
        <authorList>
            <person name="Vigneron A."/>
        </authorList>
    </citation>
    <scope>NUCLEOTIDE SEQUENCE</scope>
    <source>
        <strain evidence="7">Bin.250</strain>
    </source>
</reference>
<feature type="modified residue" description="Phosphohistidine" evidence="3">
    <location>
        <position position="415"/>
    </location>
</feature>
<accession>A0A973A8Y0</accession>
<evidence type="ECO:0000256" key="1">
    <source>
        <dbReference type="ARBA" id="ARBA00022553"/>
    </source>
</evidence>
<keyword evidence="1 4" id="KW-0597">Phosphoprotein</keyword>
<dbReference type="Proteomes" id="UP000754644">
    <property type="component" value="Unassembled WGS sequence"/>
</dbReference>
<dbReference type="Gene3D" id="1.20.120.160">
    <property type="entry name" value="HPT domain"/>
    <property type="match status" value="1"/>
</dbReference>
<evidence type="ECO:0000259" key="5">
    <source>
        <dbReference type="PROSITE" id="PS50110"/>
    </source>
</evidence>
<dbReference type="PROSITE" id="PS50110">
    <property type="entry name" value="RESPONSE_REGULATORY"/>
    <property type="match status" value="1"/>
</dbReference>
<evidence type="ECO:0000313" key="7">
    <source>
        <dbReference type="EMBL" id="NQV65640.1"/>
    </source>
</evidence>
<proteinExistence type="predicted"/>
<evidence type="ECO:0000256" key="4">
    <source>
        <dbReference type="PROSITE-ProRule" id="PRU00169"/>
    </source>
</evidence>
<dbReference type="Pfam" id="PF00072">
    <property type="entry name" value="Response_reg"/>
    <property type="match status" value="1"/>
</dbReference>
<gene>
    <name evidence="7" type="ORF">HQ497_09780</name>
</gene>
<dbReference type="AlphaFoldDB" id="A0A973A8Y0"/>
<evidence type="ECO:0000256" key="3">
    <source>
        <dbReference type="PROSITE-ProRule" id="PRU00110"/>
    </source>
</evidence>
<sequence length="476" mass="52321">MISRLKSHNLSLLQRNLETLGYRSARSKDGTRVSIYRLKPESKSMIRLAAFRQAHQPLPIAPSLPHLSPAVSARLALFRIEAGKSVIDQPTFNAPGITEDLDALFSLNTDPQGLALRLLSTPDSRHDVGDTVIIAQIMTALINSVVQFNEPADLVVTAKAETAFDSQTRLRLPITDTDCSTSTSDRPQTFEFLGSGSGRHQQGDIEHRWGQLAGTRVLLIEDSKFNQILTQEILSSLGLIVTVADHGRAALEQLAHGAFDVILMDLQMPVMNGHETIKALRADHRYRDMQVIALSAGTLEDGKDEADQALAEGFDHYAVKPINFDYLLTLISKLIGQPRPAGSTADIHRAPADTVAQVQTVRNIDFAVALQHHNGDQALLNRMLAEFERLYADADQQLLALIRANDGVLAERLAHNIKGVAGSFGARQLMTCAQHIEQQLQCNGDMHAGLQAFRFALTNFNQASQRYRLVAIDSSH</sequence>
<dbReference type="InterPro" id="IPR001789">
    <property type="entry name" value="Sig_transdc_resp-reg_receiver"/>
</dbReference>
<evidence type="ECO:0000259" key="6">
    <source>
        <dbReference type="PROSITE" id="PS50894"/>
    </source>
</evidence>
<dbReference type="CDD" id="cd17546">
    <property type="entry name" value="REC_hyHK_CKI1_RcsC-like"/>
    <property type="match status" value="1"/>
</dbReference>
<dbReference type="CDD" id="cd00088">
    <property type="entry name" value="HPT"/>
    <property type="match status" value="1"/>
</dbReference>
<dbReference type="GO" id="GO:0004672">
    <property type="term" value="F:protein kinase activity"/>
    <property type="evidence" value="ECO:0007669"/>
    <property type="project" value="UniProtKB-ARBA"/>
</dbReference>